<sequence length="934" mass="103533">MASSGDTEEDLEPPPAKRTRRAKITFPEKIPSKPSLSSVCPRDVLADSGNRLHGEGQEEREETEKPPENLAQDSGLEDLYSGFRCTGCGQVFPNMWMLKKHLEDGVEGGASCLSLPFAKLRNRMKQSKRITEGENGNMTTSWAKSHVCFLPPMGQTMKLEELERPAVQMWSLASQYPVCLATGTSAQQLDASFSTKGTLEIYEIDFRDPSLDLKHKGVLSASSRFHKLIWGSFGSGLLESSGVIAGSGDNGMLTLYNVTHILSSGKEPVIAQKQKHTGPVRALDFNPFQALHFTLGRQQGTLLEPEVQHALPSAHPSSLAVVWDLRKNEPVIKVSDHRSRMHCSGLAWHPDIATQLMLCSEDDRLPVLQLWDLCFASSPLKVLDNHSRGILSVSWNQADAELLLSSAEDNQILCWNLRSSELGGTGYFWPSQHCCPAHAAALPCPAFVSQVTTESEFLKRAAELQEALGSRNLLNYCQNKSQQASLPSEKMLWKFLKVTLEQDSRVKFLKLLGYDKDELQKKVAGQLKSDLGSVERPQPQGDDLSSSRRQAFCSQVCSQSSTSAGGFNPSLSRNKNTDGILSQALLLGELGPAVELCLKEQRFVDAVILAQVGGTDLLKRTQESYFAKRRTKISLLLACVVQKNWKELVCTCSLKNWRQALALLLTYSEPEKFPELCDIRGTRVEQEGGRALTPEARLCYVCSGNVEQLVEGWARCHQASNPMALRGLMEKVMVLHRSLALQGSARVSPGPTTTYRITQYANFLASQGSLATAMNVLPVTMLRDIIVQIEIPGFSPGPQDSWKDSPAPRGNFRRKKLQQLPPKKVERKELPPEHQSLKTSFEGLLQHCSLSATDFKTRRKLDEAAQCLEGLHEKLCEGTVSSFMPVLKAVLSIAHKLQGWARQPFARGHFCCHLPPADRVYFPTPYPAAQYMRL</sequence>
<comment type="subcellular location">
    <subcellularLocation>
        <location evidence="1">Endoplasmic reticulum</location>
    </subcellularLocation>
</comment>
<protein>
    <submittedName>
        <fullName evidence="11">Protein transport protein Sec31B</fullName>
    </submittedName>
</protein>
<keyword evidence="5" id="KW-0677">Repeat</keyword>
<evidence type="ECO:0000313" key="11">
    <source>
        <dbReference type="EMBL" id="EHB18502.1"/>
    </source>
</evidence>
<keyword evidence="3" id="KW-0813">Transport</keyword>
<name>G5CAE1_HETGA</name>
<feature type="region of interest" description="Disordered" evidence="10">
    <location>
        <begin position="1"/>
        <end position="74"/>
    </location>
</feature>
<dbReference type="STRING" id="10181.G5CAE1"/>
<dbReference type="GO" id="GO:0090110">
    <property type="term" value="P:COPII-coated vesicle cargo loading"/>
    <property type="evidence" value="ECO:0007669"/>
    <property type="project" value="TreeGrafter"/>
</dbReference>
<proteinExistence type="inferred from homology"/>
<dbReference type="PROSITE" id="PS50082">
    <property type="entry name" value="WD_REPEATS_2"/>
    <property type="match status" value="1"/>
</dbReference>
<feature type="compositionally biased region" description="Basic and acidic residues" evidence="10">
    <location>
        <begin position="50"/>
        <end position="67"/>
    </location>
</feature>
<dbReference type="GO" id="GO:0007029">
    <property type="term" value="P:endoplasmic reticulum organization"/>
    <property type="evidence" value="ECO:0007669"/>
    <property type="project" value="TreeGrafter"/>
</dbReference>
<feature type="compositionally biased region" description="Basic and acidic residues" evidence="10">
    <location>
        <begin position="823"/>
        <end position="833"/>
    </location>
</feature>
<feature type="repeat" description="WD" evidence="9">
    <location>
        <begin position="383"/>
        <end position="425"/>
    </location>
</feature>
<evidence type="ECO:0000256" key="6">
    <source>
        <dbReference type="ARBA" id="ARBA00022824"/>
    </source>
</evidence>
<dbReference type="GO" id="GO:0015031">
    <property type="term" value="P:protein transport"/>
    <property type="evidence" value="ECO:0007669"/>
    <property type="project" value="UniProtKB-KW"/>
</dbReference>
<dbReference type="InterPro" id="IPR040251">
    <property type="entry name" value="SEC31-like"/>
</dbReference>
<evidence type="ECO:0000256" key="1">
    <source>
        <dbReference type="ARBA" id="ARBA00004240"/>
    </source>
</evidence>
<evidence type="ECO:0000256" key="2">
    <source>
        <dbReference type="ARBA" id="ARBA00009358"/>
    </source>
</evidence>
<organism evidence="11 12">
    <name type="scientific">Heterocephalus glaber</name>
    <name type="common">Naked mole rat</name>
    <dbReference type="NCBI Taxonomy" id="10181"/>
    <lineage>
        <taxon>Eukaryota</taxon>
        <taxon>Metazoa</taxon>
        <taxon>Chordata</taxon>
        <taxon>Craniata</taxon>
        <taxon>Vertebrata</taxon>
        <taxon>Euteleostomi</taxon>
        <taxon>Mammalia</taxon>
        <taxon>Eutheria</taxon>
        <taxon>Euarchontoglires</taxon>
        <taxon>Glires</taxon>
        <taxon>Rodentia</taxon>
        <taxon>Hystricomorpha</taxon>
        <taxon>Bathyergidae</taxon>
        <taxon>Heterocephalus</taxon>
    </lineage>
</organism>
<accession>G5CAE1</accession>
<dbReference type="GO" id="GO:0070971">
    <property type="term" value="C:endoplasmic reticulum exit site"/>
    <property type="evidence" value="ECO:0007669"/>
    <property type="project" value="TreeGrafter"/>
</dbReference>
<gene>
    <name evidence="11" type="ORF">GW7_15870</name>
</gene>
<evidence type="ECO:0000256" key="5">
    <source>
        <dbReference type="ARBA" id="ARBA00022737"/>
    </source>
</evidence>
<evidence type="ECO:0000256" key="9">
    <source>
        <dbReference type="PROSITE-ProRule" id="PRU00221"/>
    </source>
</evidence>
<evidence type="ECO:0000256" key="4">
    <source>
        <dbReference type="ARBA" id="ARBA00022574"/>
    </source>
</evidence>
<keyword evidence="7" id="KW-0931">ER-Golgi transport</keyword>
<keyword evidence="8" id="KW-0653">Protein transport</keyword>
<dbReference type="AlphaFoldDB" id="G5CAE1"/>
<evidence type="ECO:0000256" key="3">
    <source>
        <dbReference type="ARBA" id="ARBA00022448"/>
    </source>
</evidence>
<dbReference type="Gene3D" id="2.130.10.10">
    <property type="entry name" value="YVTN repeat-like/Quinoprotein amine dehydrogenase"/>
    <property type="match status" value="2"/>
</dbReference>
<dbReference type="PANTHER" id="PTHR13923">
    <property type="entry name" value="SEC31-RELATED PROTEIN"/>
    <property type="match status" value="1"/>
</dbReference>
<keyword evidence="6" id="KW-0256">Endoplasmic reticulum</keyword>
<dbReference type="InParanoid" id="G5CAE1"/>
<evidence type="ECO:0000256" key="10">
    <source>
        <dbReference type="SAM" id="MobiDB-lite"/>
    </source>
</evidence>
<evidence type="ECO:0000256" key="7">
    <source>
        <dbReference type="ARBA" id="ARBA00022892"/>
    </source>
</evidence>
<dbReference type="SMART" id="SM00320">
    <property type="entry name" value="WD40"/>
    <property type="match status" value="2"/>
</dbReference>
<dbReference type="PROSITE" id="PS50294">
    <property type="entry name" value="WD_REPEATS_REGION"/>
    <property type="match status" value="1"/>
</dbReference>
<dbReference type="PANTHER" id="PTHR13923:SF22">
    <property type="entry name" value="PROTEIN TRANSPORT PROTEIN SEC31B"/>
    <property type="match status" value="1"/>
</dbReference>
<reference evidence="11 12" key="1">
    <citation type="journal article" date="2011" name="Nature">
        <title>Genome sequencing reveals insights into physiology and longevity of the naked mole rat.</title>
        <authorList>
            <person name="Kim E.B."/>
            <person name="Fang X."/>
            <person name="Fushan A.A."/>
            <person name="Huang Z."/>
            <person name="Lobanov A.V."/>
            <person name="Han L."/>
            <person name="Marino S.M."/>
            <person name="Sun X."/>
            <person name="Turanov A.A."/>
            <person name="Yang P."/>
            <person name="Yim S.H."/>
            <person name="Zhao X."/>
            <person name="Kasaikina M.V."/>
            <person name="Stoletzki N."/>
            <person name="Peng C."/>
            <person name="Polak P."/>
            <person name="Xiong Z."/>
            <person name="Kiezun A."/>
            <person name="Zhu Y."/>
            <person name="Chen Y."/>
            <person name="Kryukov G.V."/>
            <person name="Zhang Q."/>
            <person name="Peshkin L."/>
            <person name="Yang L."/>
            <person name="Bronson R.T."/>
            <person name="Buffenstein R."/>
            <person name="Wang B."/>
            <person name="Han C."/>
            <person name="Li Q."/>
            <person name="Chen L."/>
            <person name="Zhao W."/>
            <person name="Sunyaev S.R."/>
            <person name="Park T.J."/>
            <person name="Zhang G."/>
            <person name="Wang J."/>
            <person name="Gladyshev V.N."/>
        </authorList>
    </citation>
    <scope>NUCLEOTIDE SEQUENCE [LARGE SCALE GENOMIC DNA]</scope>
</reference>
<comment type="similarity">
    <text evidence="2">Belongs to the WD repeat SEC31 family.</text>
</comment>
<dbReference type="InterPro" id="IPR036322">
    <property type="entry name" value="WD40_repeat_dom_sf"/>
</dbReference>
<dbReference type="InterPro" id="IPR001680">
    <property type="entry name" value="WD40_rpt"/>
</dbReference>
<keyword evidence="4 9" id="KW-0853">WD repeat</keyword>
<dbReference type="Proteomes" id="UP000006813">
    <property type="component" value="Unassembled WGS sequence"/>
</dbReference>
<dbReference type="SUPFAM" id="SSF50978">
    <property type="entry name" value="WD40 repeat-like"/>
    <property type="match status" value="1"/>
</dbReference>
<feature type="compositionally biased region" description="Acidic residues" evidence="10">
    <location>
        <begin position="1"/>
        <end position="12"/>
    </location>
</feature>
<evidence type="ECO:0000256" key="8">
    <source>
        <dbReference type="ARBA" id="ARBA00022927"/>
    </source>
</evidence>
<dbReference type="GO" id="GO:0005198">
    <property type="term" value="F:structural molecule activity"/>
    <property type="evidence" value="ECO:0007669"/>
    <property type="project" value="TreeGrafter"/>
</dbReference>
<dbReference type="InterPro" id="IPR015943">
    <property type="entry name" value="WD40/YVTN_repeat-like_dom_sf"/>
</dbReference>
<dbReference type="EMBL" id="JH174169">
    <property type="protein sequence ID" value="EHB18502.1"/>
    <property type="molecule type" value="Genomic_DNA"/>
</dbReference>
<dbReference type="GO" id="GO:0030127">
    <property type="term" value="C:COPII vesicle coat"/>
    <property type="evidence" value="ECO:0007669"/>
    <property type="project" value="TreeGrafter"/>
</dbReference>
<evidence type="ECO:0000313" key="12">
    <source>
        <dbReference type="Proteomes" id="UP000006813"/>
    </source>
</evidence>
<feature type="region of interest" description="Disordered" evidence="10">
    <location>
        <begin position="797"/>
        <end position="833"/>
    </location>
</feature>
<dbReference type="Gene3D" id="1.25.40.1030">
    <property type="match status" value="1"/>
</dbReference>